<accession>A0AAD1Y387</accession>
<protein>
    <submittedName>
        <fullName evidence="2">Uncharacterized protein</fullName>
    </submittedName>
</protein>
<sequence>MKNLKRQNKMENPAKPRESLWSGCDGTDSAVQLINKINAIHKKYSVPQSSFNGVQKVESEVCTTQKALKFSKKEPKVPKMHISPFRHPALGEKTDFFRMVHEKTSVDNLKQRGNFRRHKKSGAKKATAQANIPHFEYRVGARNNSKTGYNFYPQKEINTISSIEIGDSQRPKHIYSAKKMPAGSQQRVPASKGKIVKSRLLKGAKKRGPRNSANGDLPFVQKQPSKNPKGRSYQEPSYSMFHNTTVNKAKQVGRKRTILKADDTVMYKNHQHKLGASGNRSTKIPIFLQKKKLKQEVKEEEIKQKYFKMYDQAGVTLQSSDSHRDLIRFKKSQKMEVTPREQKVIDEGEDDPILGLRGTLDDHVNPVNVIADTGDMVLVKQNHKQFKGSQSDFDKFEQDNHKKLAISSAKIQQIYQRLKDITTSLGLTDEDIGLEVNDVSPLSYNRDAKLEALSKIEEIQTKFRKTYIKLTDQVERIHHYSKQVLASARNGKSLQAQQLKALLKRVQCVNSSYNRLKQIDNLRIKYEKLEKNKADFRTEEELVLQVLDRDKKLQQLQKHQKTELIDEFSVRPQPSSDLEHQAWRAHIPKRKKLKKQYRGMAEDSV</sequence>
<keyword evidence="3" id="KW-1185">Reference proteome</keyword>
<reference evidence="2" key="1">
    <citation type="submission" date="2023-07" db="EMBL/GenBank/DDBJ databases">
        <authorList>
            <consortium name="AG Swart"/>
            <person name="Singh M."/>
            <person name="Singh A."/>
            <person name="Seah K."/>
            <person name="Emmerich C."/>
        </authorList>
    </citation>
    <scope>NUCLEOTIDE SEQUENCE</scope>
    <source>
        <strain evidence="2">DP1</strain>
    </source>
</reference>
<evidence type="ECO:0000256" key="1">
    <source>
        <dbReference type="SAM" id="MobiDB-lite"/>
    </source>
</evidence>
<evidence type="ECO:0000313" key="2">
    <source>
        <dbReference type="EMBL" id="CAI2383086.1"/>
    </source>
</evidence>
<name>A0AAD1Y387_EUPCR</name>
<proteinExistence type="predicted"/>
<comment type="caution">
    <text evidence="2">The sequence shown here is derived from an EMBL/GenBank/DDBJ whole genome shotgun (WGS) entry which is preliminary data.</text>
</comment>
<feature type="compositionally biased region" description="Basic and acidic residues" evidence="1">
    <location>
        <begin position="8"/>
        <end position="18"/>
    </location>
</feature>
<organism evidence="2 3">
    <name type="scientific">Euplotes crassus</name>
    <dbReference type="NCBI Taxonomy" id="5936"/>
    <lineage>
        <taxon>Eukaryota</taxon>
        <taxon>Sar</taxon>
        <taxon>Alveolata</taxon>
        <taxon>Ciliophora</taxon>
        <taxon>Intramacronucleata</taxon>
        <taxon>Spirotrichea</taxon>
        <taxon>Hypotrichia</taxon>
        <taxon>Euplotida</taxon>
        <taxon>Euplotidae</taxon>
        <taxon>Moneuplotes</taxon>
    </lineage>
</organism>
<feature type="region of interest" description="Disordered" evidence="1">
    <location>
        <begin position="202"/>
        <end position="237"/>
    </location>
</feature>
<gene>
    <name evidence="2" type="ORF">ECRASSUSDP1_LOCUS24577</name>
</gene>
<evidence type="ECO:0000313" key="3">
    <source>
        <dbReference type="Proteomes" id="UP001295684"/>
    </source>
</evidence>
<feature type="region of interest" description="Disordered" evidence="1">
    <location>
        <begin position="1"/>
        <end position="23"/>
    </location>
</feature>
<dbReference type="EMBL" id="CAMPGE010025315">
    <property type="protein sequence ID" value="CAI2383086.1"/>
    <property type="molecule type" value="Genomic_DNA"/>
</dbReference>
<dbReference type="Proteomes" id="UP001295684">
    <property type="component" value="Unassembled WGS sequence"/>
</dbReference>
<dbReference type="AlphaFoldDB" id="A0AAD1Y387"/>